<comment type="caution">
    <text evidence="12">The sequence shown here is derived from an EMBL/GenBank/DDBJ whole genome shotgun (WGS) entry which is preliminary data.</text>
</comment>
<feature type="region of interest" description="Disordered" evidence="9">
    <location>
        <begin position="73"/>
        <end position="93"/>
    </location>
</feature>
<keyword evidence="12" id="KW-0966">Cell projection</keyword>
<dbReference type="Pfam" id="PF13677">
    <property type="entry name" value="MotB_plug"/>
    <property type="match status" value="1"/>
</dbReference>
<evidence type="ECO:0000313" key="12">
    <source>
        <dbReference type="EMBL" id="MBM0103554.1"/>
    </source>
</evidence>
<feature type="coiled-coil region" evidence="8">
    <location>
        <begin position="124"/>
        <end position="151"/>
    </location>
</feature>
<evidence type="ECO:0000256" key="10">
    <source>
        <dbReference type="SAM" id="Phobius"/>
    </source>
</evidence>
<organism evidence="12 13">
    <name type="scientific">Steroidobacter gossypii</name>
    <dbReference type="NCBI Taxonomy" id="2805490"/>
    <lineage>
        <taxon>Bacteria</taxon>
        <taxon>Pseudomonadati</taxon>
        <taxon>Pseudomonadota</taxon>
        <taxon>Gammaproteobacteria</taxon>
        <taxon>Steroidobacterales</taxon>
        <taxon>Steroidobacteraceae</taxon>
        <taxon>Steroidobacter</taxon>
    </lineage>
</organism>
<dbReference type="EMBL" id="JAEVLS010000001">
    <property type="protein sequence ID" value="MBM0103554.1"/>
    <property type="molecule type" value="Genomic_DNA"/>
</dbReference>
<accession>A0ABS1WRF5</accession>
<evidence type="ECO:0000256" key="5">
    <source>
        <dbReference type="ARBA" id="ARBA00022989"/>
    </source>
</evidence>
<evidence type="ECO:0000256" key="4">
    <source>
        <dbReference type="ARBA" id="ARBA00022692"/>
    </source>
</evidence>
<comment type="subcellular location">
    <subcellularLocation>
        <location evidence="1">Cell membrane</location>
        <topology evidence="1">Single-pass membrane protein</topology>
    </subcellularLocation>
</comment>
<evidence type="ECO:0000256" key="6">
    <source>
        <dbReference type="ARBA" id="ARBA00023136"/>
    </source>
</evidence>
<dbReference type="InterPro" id="IPR025713">
    <property type="entry name" value="MotB-like_N_dom"/>
</dbReference>
<dbReference type="Pfam" id="PF00691">
    <property type="entry name" value="OmpA"/>
    <property type="match status" value="1"/>
</dbReference>
<evidence type="ECO:0000256" key="7">
    <source>
        <dbReference type="PROSITE-ProRule" id="PRU00473"/>
    </source>
</evidence>
<keyword evidence="3" id="KW-1003">Cell membrane</keyword>
<evidence type="ECO:0000256" key="3">
    <source>
        <dbReference type="ARBA" id="ARBA00022475"/>
    </source>
</evidence>
<dbReference type="Gene3D" id="3.30.1330.60">
    <property type="entry name" value="OmpA-like domain"/>
    <property type="match status" value="1"/>
</dbReference>
<evidence type="ECO:0000313" key="13">
    <source>
        <dbReference type="Proteomes" id="UP000661077"/>
    </source>
</evidence>
<evidence type="ECO:0000256" key="1">
    <source>
        <dbReference type="ARBA" id="ARBA00004162"/>
    </source>
</evidence>
<dbReference type="NCBIfam" id="NF006548">
    <property type="entry name" value="PRK09041.1"/>
    <property type="match status" value="1"/>
</dbReference>
<keyword evidence="4 10" id="KW-0812">Transmembrane</keyword>
<feature type="domain" description="OmpA-like" evidence="11">
    <location>
        <begin position="167"/>
        <end position="285"/>
    </location>
</feature>
<keyword evidence="6 7" id="KW-0472">Membrane</keyword>
<dbReference type="InterPro" id="IPR006665">
    <property type="entry name" value="OmpA-like"/>
</dbReference>
<feature type="region of interest" description="Disordered" evidence="9">
    <location>
        <begin position="302"/>
        <end position="330"/>
    </location>
</feature>
<keyword evidence="12" id="KW-0282">Flagellum</keyword>
<dbReference type="PANTHER" id="PTHR30329">
    <property type="entry name" value="STATOR ELEMENT OF FLAGELLAR MOTOR COMPLEX"/>
    <property type="match status" value="1"/>
</dbReference>
<sequence>MARGNGGGGEALRPIIIKKVKKRGHGHHGGSWKVAFADFATAMMAFFLLLWLMGSTTEQQKGAISEYFNNPSGAAGASTAPSSSAVQGPGGASTSMIQLGGAMELHTASDIQEAPASNDDEAEKRAEELDRERLAALMNELKQAIEAREALAKFKDQILLDITPEGVRIQIIDHERRSMFPLGSSRLEEFTAKILYELANIIKTVPNRISISGHTDIKPYVANNYSNWELSADRANAARRALIVGGLPQEKVGRVVGLASSVLLDTAVPDSPVNRRISIIVMNRRTEEAILHENGTLLAVQPDGASPSSEGSTGGAAAPIAAVSPIGLPQ</sequence>
<protein>
    <submittedName>
        <fullName evidence="12">Flagellar motor protein MotB</fullName>
    </submittedName>
</protein>
<name>A0ABS1WRF5_9GAMM</name>
<evidence type="ECO:0000259" key="11">
    <source>
        <dbReference type="PROSITE" id="PS51123"/>
    </source>
</evidence>
<dbReference type="InterPro" id="IPR036737">
    <property type="entry name" value="OmpA-like_sf"/>
</dbReference>
<keyword evidence="12" id="KW-0969">Cilium</keyword>
<dbReference type="RefSeq" id="WP_203165519.1">
    <property type="nucleotide sequence ID" value="NZ_JAEVLS010000001.1"/>
</dbReference>
<feature type="compositionally biased region" description="Low complexity" evidence="9">
    <location>
        <begin position="73"/>
        <end position="85"/>
    </location>
</feature>
<dbReference type="PROSITE" id="PS51123">
    <property type="entry name" value="OMPA_2"/>
    <property type="match status" value="1"/>
</dbReference>
<keyword evidence="13" id="KW-1185">Reference proteome</keyword>
<evidence type="ECO:0000256" key="2">
    <source>
        <dbReference type="ARBA" id="ARBA00008914"/>
    </source>
</evidence>
<feature type="transmembrane region" description="Helical" evidence="10">
    <location>
        <begin position="34"/>
        <end position="52"/>
    </location>
</feature>
<dbReference type="SUPFAM" id="SSF103088">
    <property type="entry name" value="OmpA-like"/>
    <property type="match status" value="1"/>
</dbReference>
<dbReference type="InterPro" id="IPR050330">
    <property type="entry name" value="Bact_OuterMem_StrucFunc"/>
</dbReference>
<gene>
    <name evidence="12" type="primary">motB</name>
    <name evidence="12" type="ORF">JM946_02310</name>
</gene>
<keyword evidence="8" id="KW-0175">Coiled coil</keyword>
<evidence type="ECO:0000256" key="8">
    <source>
        <dbReference type="SAM" id="Coils"/>
    </source>
</evidence>
<reference evidence="12 13" key="1">
    <citation type="journal article" date="2021" name="Int. J. Syst. Evol. Microbiol.">
        <title>Steroidobacter gossypii sp. nov., isolated from soil of cotton cropping field.</title>
        <authorList>
            <person name="Huang R."/>
            <person name="Yang S."/>
            <person name="Zhen C."/>
            <person name="Liu W."/>
        </authorList>
    </citation>
    <scope>NUCLEOTIDE SEQUENCE [LARGE SCALE GENOMIC DNA]</scope>
    <source>
        <strain evidence="12 13">S1-65</strain>
    </source>
</reference>
<comment type="similarity">
    <text evidence="2">Belongs to the MotB family.</text>
</comment>
<evidence type="ECO:0000256" key="9">
    <source>
        <dbReference type="SAM" id="MobiDB-lite"/>
    </source>
</evidence>
<dbReference type="PANTHER" id="PTHR30329:SF21">
    <property type="entry name" value="LIPOPROTEIN YIAD-RELATED"/>
    <property type="match status" value="1"/>
</dbReference>
<proteinExistence type="inferred from homology"/>
<dbReference type="Proteomes" id="UP000661077">
    <property type="component" value="Unassembled WGS sequence"/>
</dbReference>
<keyword evidence="5 10" id="KW-1133">Transmembrane helix</keyword>